<feature type="domain" description="Myb-like" evidence="7">
    <location>
        <begin position="17"/>
        <end position="66"/>
    </location>
</feature>
<feature type="domain" description="HTH myb-type" evidence="8">
    <location>
        <begin position="67"/>
        <end position="121"/>
    </location>
</feature>
<evidence type="ECO:0000256" key="3">
    <source>
        <dbReference type="ARBA" id="ARBA00023015"/>
    </source>
</evidence>
<evidence type="ECO:0000256" key="5">
    <source>
        <dbReference type="ARBA" id="ARBA00023163"/>
    </source>
</evidence>
<dbReference type="PROSITE" id="PS51294">
    <property type="entry name" value="HTH_MYB"/>
    <property type="match status" value="2"/>
</dbReference>
<evidence type="ECO:0000256" key="4">
    <source>
        <dbReference type="ARBA" id="ARBA00023125"/>
    </source>
</evidence>
<dbReference type="InterPro" id="IPR015495">
    <property type="entry name" value="Myb_TF_plants"/>
</dbReference>
<dbReference type="AlphaFoldDB" id="A0AAQ3K9G1"/>
<protein>
    <submittedName>
        <fullName evidence="9">Transcription repressor MYB5-like</fullName>
    </submittedName>
</protein>
<dbReference type="SMART" id="SM00717">
    <property type="entry name" value="SANT"/>
    <property type="match status" value="2"/>
</dbReference>
<keyword evidence="10" id="KW-1185">Reference proteome</keyword>
<keyword evidence="2" id="KW-0677">Repeat</keyword>
<dbReference type="PROSITE" id="PS50090">
    <property type="entry name" value="MYB_LIKE"/>
    <property type="match status" value="2"/>
</dbReference>
<dbReference type="InterPro" id="IPR017930">
    <property type="entry name" value="Myb_dom"/>
</dbReference>
<proteinExistence type="predicted"/>
<evidence type="ECO:0000259" key="8">
    <source>
        <dbReference type="PROSITE" id="PS51294"/>
    </source>
</evidence>
<evidence type="ECO:0000256" key="1">
    <source>
        <dbReference type="ARBA" id="ARBA00004123"/>
    </source>
</evidence>
<evidence type="ECO:0000256" key="6">
    <source>
        <dbReference type="ARBA" id="ARBA00023242"/>
    </source>
</evidence>
<accession>A0AAQ3K9G1</accession>
<keyword evidence="4" id="KW-0238">DNA-binding</keyword>
<evidence type="ECO:0000256" key="2">
    <source>
        <dbReference type="ARBA" id="ARBA00022737"/>
    </source>
</evidence>
<dbReference type="Pfam" id="PF00249">
    <property type="entry name" value="Myb_DNA-binding"/>
    <property type="match status" value="2"/>
</dbReference>
<dbReference type="SUPFAM" id="SSF46689">
    <property type="entry name" value="Homeodomain-like"/>
    <property type="match status" value="1"/>
</dbReference>
<keyword evidence="6" id="KW-0539">Nucleus</keyword>
<dbReference type="InterPro" id="IPR009057">
    <property type="entry name" value="Homeodomain-like_sf"/>
</dbReference>
<evidence type="ECO:0000313" key="10">
    <source>
        <dbReference type="Proteomes" id="UP001327560"/>
    </source>
</evidence>
<comment type="subcellular location">
    <subcellularLocation>
        <location evidence="1">Nucleus</location>
    </subcellularLocation>
</comment>
<dbReference type="CDD" id="cd00167">
    <property type="entry name" value="SANT"/>
    <property type="match status" value="2"/>
</dbReference>
<organism evidence="9 10">
    <name type="scientific">Canna indica</name>
    <name type="common">Indian-shot</name>
    <dbReference type="NCBI Taxonomy" id="4628"/>
    <lineage>
        <taxon>Eukaryota</taxon>
        <taxon>Viridiplantae</taxon>
        <taxon>Streptophyta</taxon>
        <taxon>Embryophyta</taxon>
        <taxon>Tracheophyta</taxon>
        <taxon>Spermatophyta</taxon>
        <taxon>Magnoliopsida</taxon>
        <taxon>Liliopsida</taxon>
        <taxon>Zingiberales</taxon>
        <taxon>Cannaceae</taxon>
        <taxon>Canna</taxon>
    </lineage>
</organism>
<dbReference type="FunFam" id="1.10.10.60:FF:000001">
    <property type="entry name" value="MYB-related transcription factor"/>
    <property type="match status" value="1"/>
</dbReference>
<dbReference type="EMBL" id="CP136893">
    <property type="protein sequence ID" value="WOL04345.1"/>
    <property type="molecule type" value="Genomic_DNA"/>
</dbReference>
<dbReference type="PANTHER" id="PTHR47999:SF116">
    <property type="match status" value="1"/>
</dbReference>
<keyword evidence="5" id="KW-0804">Transcription</keyword>
<evidence type="ECO:0000313" key="9">
    <source>
        <dbReference type="EMBL" id="WOL04345.1"/>
    </source>
</evidence>
<evidence type="ECO:0000259" key="7">
    <source>
        <dbReference type="PROSITE" id="PS50090"/>
    </source>
</evidence>
<dbReference type="InterPro" id="IPR001005">
    <property type="entry name" value="SANT/Myb"/>
</dbReference>
<reference evidence="9 10" key="1">
    <citation type="submission" date="2023-10" db="EMBL/GenBank/DDBJ databases">
        <title>Chromosome-scale genome assembly provides insights into flower coloration mechanisms of Canna indica.</title>
        <authorList>
            <person name="Li C."/>
        </authorList>
    </citation>
    <scope>NUCLEOTIDE SEQUENCE [LARGE SCALE GENOMIC DNA]</scope>
    <source>
        <tissue evidence="9">Flower</tissue>
    </source>
</reference>
<dbReference type="GO" id="GO:0005634">
    <property type="term" value="C:nucleus"/>
    <property type="evidence" value="ECO:0007669"/>
    <property type="project" value="UniProtKB-SubCell"/>
</dbReference>
<feature type="domain" description="HTH myb-type" evidence="8">
    <location>
        <begin position="14"/>
        <end position="66"/>
    </location>
</feature>
<name>A0AAQ3K9G1_9LILI</name>
<gene>
    <name evidence="9" type="ORF">Cni_G13066</name>
</gene>
<feature type="domain" description="Myb-like" evidence="7">
    <location>
        <begin position="67"/>
        <end position="117"/>
    </location>
</feature>
<dbReference type="Proteomes" id="UP001327560">
    <property type="component" value="Chromosome 4"/>
</dbReference>
<dbReference type="Gene3D" id="1.10.10.60">
    <property type="entry name" value="Homeodomain-like"/>
    <property type="match status" value="2"/>
</dbReference>
<keyword evidence="3" id="KW-0805">Transcription regulation</keyword>
<dbReference type="PANTHER" id="PTHR47999">
    <property type="entry name" value="TRANSCRIPTION FACTOR MYB8-RELATED-RELATED"/>
    <property type="match status" value="1"/>
</dbReference>
<dbReference type="GO" id="GO:0003677">
    <property type="term" value="F:DNA binding"/>
    <property type="evidence" value="ECO:0007669"/>
    <property type="project" value="UniProtKB-KW"/>
</dbReference>
<sequence>MVKKAGGREGKKDMMVLNKGAWTAEEDQKLVEYVVSHGDKKWKTVPFKAGLKRSGKSCRLRWLNYLRPGIKRGNISVEEEDLIIRLHNLLGNRWSLIARRLPGRTDNEIKNHWNTHLSKKSLTINDLNQLKINNHTYNNDRDVDIDIDIDTTTTSGLLHRIQFMPLHSPANGDLFGVEQLLFMSDENCYLGVEEYDITTQHGHGDELLLQGF</sequence>